<evidence type="ECO:0000256" key="1">
    <source>
        <dbReference type="ARBA" id="ARBA00004496"/>
    </source>
</evidence>
<evidence type="ECO:0000313" key="12">
    <source>
        <dbReference type="Proteomes" id="UP000625711"/>
    </source>
</evidence>
<evidence type="ECO:0000256" key="9">
    <source>
        <dbReference type="SAM" id="MobiDB-lite"/>
    </source>
</evidence>
<comment type="subcellular location">
    <subcellularLocation>
        <location evidence="1">Cytoplasm</location>
    </subcellularLocation>
</comment>
<dbReference type="EMBL" id="JAACXV010000094">
    <property type="protein sequence ID" value="KAF7283629.1"/>
    <property type="molecule type" value="Genomic_DNA"/>
</dbReference>
<dbReference type="GO" id="GO:0070935">
    <property type="term" value="P:3'-UTR-mediated mRNA stabilization"/>
    <property type="evidence" value="ECO:0007669"/>
    <property type="project" value="TreeGrafter"/>
</dbReference>
<keyword evidence="3" id="KW-0963">Cytoplasm</keyword>
<dbReference type="GO" id="GO:0003730">
    <property type="term" value="F:mRNA 3'-UTR binding"/>
    <property type="evidence" value="ECO:0007669"/>
    <property type="project" value="TreeGrafter"/>
</dbReference>
<dbReference type="GO" id="GO:0005737">
    <property type="term" value="C:cytoplasm"/>
    <property type="evidence" value="ECO:0007669"/>
    <property type="project" value="UniProtKB-SubCell"/>
</dbReference>
<comment type="caution">
    <text evidence="11">The sequence shown here is derived from an EMBL/GenBank/DDBJ whole genome shotgun (WGS) entry which is preliminary data.</text>
</comment>
<evidence type="ECO:0000256" key="8">
    <source>
        <dbReference type="PROSITE-ProRule" id="PRU00176"/>
    </source>
</evidence>
<dbReference type="GO" id="GO:0008494">
    <property type="term" value="F:translation activator activity"/>
    <property type="evidence" value="ECO:0007669"/>
    <property type="project" value="TreeGrafter"/>
</dbReference>
<keyword evidence="5" id="KW-0810">Translation regulation</keyword>
<organism evidence="11 12">
    <name type="scientific">Rhynchophorus ferrugineus</name>
    <name type="common">Red palm weevil</name>
    <name type="synonym">Curculio ferrugineus</name>
    <dbReference type="NCBI Taxonomy" id="354439"/>
    <lineage>
        <taxon>Eukaryota</taxon>
        <taxon>Metazoa</taxon>
        <taxon>Ecdysozoa</taxon>
        <taxon>Arthropoda</taxon>
        <taxon>Hexapoda</taxon>
        <taxon>Insecta</taxon>
        <taxon>Pterygota</taxon>
        <taxon>Neoptera</taxon>
        <taxon>Endopterygota</taxon>
        <taxon>Coleoptera</taxon>
        <taxon>Polyphaga</taxon>
        <taxon>Cucujiformia</taxon>
        <taxon>Curculionidae</taxon>
        <taxon>Dryophthorinae</taxon>
        <taxon>Rhynchophorus</taxon>
    </lineage>
</organism>
<evidence type="ECO:0000256" key="4">
    <source>
        <dbReference type="ARBA" id="ARBA00022782"/>
    </source>
</evidence>
<feature type="region of interest" description="Disordered" evidence="9">
    <location>
        <begin position="377"/>
        <end position="408"/>
    </location>
</feature>
<dbReference type="InterPro" id="IPR000504">
    <property type="entry name" value="RRM_dom"/>
</dbReference>
<dbReference type="CDD" id="cd12412">
    <property type="entry name" value="RRM_DAZL_BOULE"/>
    <property type="match status" value="1"/>
</dbReference>
<dbReference type="Proteomes" id="UP000625711">
    <property type="component" value="Unassembled WGS sequence"/>
</dbReference>
<feature type="region of interest" description="Disordered" evidence="9">
    <location>
        <begin position="420"/>
        <end position="510"/>
    </location>
</feature>
<dbReference type="Gene3D" id="3.30.70.330">
    <property type="match status" value="1"/>
</dbReference>
<dbReference type="PANTHER" id="PTHR11176">
    <property type="entry name" value="BOULE-RELATED"/>
    <property type="match status" value="1"/>
</dbReference>
<evidence type="ECO:0000256" key="3">
    <source>
        <dbReference type="ARBA" id="ARBA00022490"/>
    </source>
</evidence>
<dbReference type="AlphaFoldDB" id="A0A834IM66"/>
<keyword evidence="6" id="KW-0744">Spermatogenesis</keyword>
<dbReference type="GO" id="GO:0051321">
    <property type="term" value="P:meiotic cell cycle"/>
    <property type="evidence" value="ECO:0007669"/>
    <property type="project" value="UniProtKB-ARBA"/>
</dbReference>
<feature type="domain" description="RRM" evidence="10">
    <location>
        <begin position="72"/>
        <end position="149"/>
    </location>
</feature>
<dbReference type="InterPro" id="IPR034988">
    <property type="entry name" value="DAZ_BOULE_RRM"/>
</dbReference>
<keyword evidence="12" id="KW-1185">Reference proteome</keyword>
<feature type="compositionally biased region" description="Low complexity" evidence="9">
    <location>
        <begin position="11"/>
        <end position="26"/>
    </location>
</feature>
<keyword evidence="7 8" id="KW-0694">RNA-binding</keyword>
<name>A0A834IM66_RHYFE</name>
<evidence type="ECO:0000256" key="2">
    <source>
        <dbReference type="ARBA" id="ARBA00022473"/>
    </source>
</evidence>
<keyword evidence="4" id="KW-0221">Differentiation</keyword>
<dbReference type="OrthoDB" id="762982at2759"/>
<dbReference type="GO" id="GO:0030154">
    <property type="term" value="P:cell differentiation"/>
    <property type="evidence" value="ECO:0007669"/>
    <property type="project" value="UniProtKB-KW"/>
</dbReference>
<feature type="region of interest" description="Disordered" evidence="9">
    <location>
        <begin position="1"/>
        <end position="66"/>
    </location>
</feature>
<accession>A0A834IM66</accession>
<evidence type="ECO:0000256" key="6">
    <source>
        <dbReference type="ARBA" id="ARBA00022871"/>
    </source>
</evidence>
<dbReference type="PANTHER" id="PTHR11176:SF57">
    <property type="entry name" value="PROTEIN BOULE"/>
    <property type="match status" value="1"/>
</dbReference>
<feature type="compositionally biased region" description="Low complexity" evidence="9">
    <location>
        <begin position="429"/>
        <end position="449"/>
    </location>
</feature>
<dbReference type="GO" id="GO:0045948">
    <property type="term" value="P:positive regulation of translational initiation"/>
    <property type="evidence" value="ECO:0007669"/>
    <property type="project" value="TreeGrafter"/>
</dbReference>
<dbReference type="InterPro" id="IPR012677">
    <property type="entry name" value="Nucleotide-bd_a/b_plait_sf"/>
</dbReference>
<feature type="region of interest" description="Disordered" evidence="9">
    <location>
        <begin position="151"/>
        <end position="181"/>
    </location>
</feature>
<dbReference type="SMART" id="SM00360">
    <property type="entry name" value="RRM"/>
    <property type="match status" value="1"/>
</dbReference>
<proteinExistence type="predicted"/>
<evidence type="ECO:0000313" key="11">
    <source>
        <dbReference type="EMBL" id="KAF7283629.1"/>
    </source>
</evidence>
<dbReference type="InterPro" id="IPR035979">
    <property type="entry name" value="RBD_domain_sf"/>
</dbReference>
<feature type="compositionally biased region" description="Polar residues" evidence="9">
    <location>
        <begin position="464"/>
        <end position="475"/>
    </location>
</feature>
<keyword evidence="2" id="KW-0217">Developmental protein</keyword>
<dbReference type="FunFam" id="3.30.70.330:FF:000167">
    <property type="entry name" value="protein boule-like isoform X1"/>
    <property type="match status" value="1"/>
</dbReference>
<feature type="compositionally biased region" description="Polar residues" evidence="9">
    <location>
        <begin position="1"/>
        <end position="10"/>
    </location>
</feature>
<evidence type="ECO:0000259" key="10">
    <source>
        <dbReference type="PROSITE" id="PS50102"/>
    </source>
</evidence>
<evidence type="ECO:0000256" key="7">
    <source>
        <dbReference type="ARBA" id="ARBA00022884"/>
    </source>
</evidence>
<dbReference type="Pfam" id="PF00076">
    <property type="entry name" value="RRM_1"/>
    <property type="match status" value="1"/>
</dbReference>
<sequence length="521" mass="54814">MSSGGVTTNMTQQQQSQVTAVQSNGGTKKGISGGNSSGGPTPAATPVQNGTGQGPSPPPSTNAPKYGTLVPNRIFVGGIAANTTETELMQLFSEFGAVRAAKIIQDRAGVSKGYGFITFETEDDARRPLRNPDNIMLRERRLNIAPAIKKQPFGRPSAAPPYDSQITADGRSPAPPPHQTTLQPQMPIFFGSPPQFYAGATAYYAPPVPSMVSSTQAQVQVSQASQDQPNQQAAVYQAPPVYPTQTGPHQTAPYPSMMFPQAIYMPQQYPMVPYEYSYGVAPGAPPTNGMPPHFAAAGTPPGGGASPPRGPCYAPAPAPPETILYGHPPHHIFHPSALDPTGAGGPMYASADGTFDPMGPHPSMASFGPMGVPFGLNEDGTFLDRPSTSATPRSVLTATPPAEQRSAVTPVVSVLGLDQQQEKDPAAMQGGRRPPAPQPQQNAQRRGPASTGNRRPYGRPPNMQHFQPPQPTSFIPTARRSRKPQRRGTTVHGTPNEIGAGDAPLPNQDDGLAAQVEALKI</sequence>
<feature type="compositionally biased region" description="Polar residues" evidence="9">
    <location>
        <begin position="386"/>
        <end position="397"/>
    </location>
</feature>
<evidence type="ECO:0000256" key="5">
    <source>
        <dbReference type="ARBA" id="ARBA00022845"/>
    </source>
</evidence>
<dbReference type="PROSITE" id="PS50102">
    <property type="entry name" value="RRM"/>
    <property type="match status" value="1"/>
</dbReference>
<feature type="compositionally biased region" description="Gly residues" evidence="9">
    <location>
        <begin position="27"/>
        <end position="37"/>
    </location>
</feature>
<reference evidence="11" key="1">
    <citation type="submission" date="2020-08" db="EMBL/GenBank/DDBJ databases">
        <title>Genome sequencing and assembly of the red palm weevil Rhynchophorus ferrugineus.</title>
        <authorList>
            <person name="Dias G.B."/>
            <person name="Bergman C.M."/>
            <person name="Manee M."/>
        </authorList>
    </citation>
    <scope>NUCLEOTIDE SEQUENCE</scope>
    <source>
        <strain evidence="11">AA-2017</strain>
        <tissue evidence="11">Whole larva</tissue>
    </source>
</reference>
<gene>
    <name evidence="11" type="ORF">GWI33_023267</name>
</gene>
<dbReference type="SUPFAM" id="SSF54928">
    <property type="entry name" value="RNA-binding domain, RBD"/>
    <property type="match status" value="1"/>
</dbReference>
<dbReference type="GO" id="GO:0007283">
    <property type="term" value="P:spermatogenesis"/>
    <property type="evidence" value="ECO:0007669"/>
    <property type="project" value="UniProtKB-KW"/>
</dbReference>
<protein>
    <recommendedName>
        <fullName evidence="10">RRM domain-containing protein</fullName>
    </recommendedName>
</protein>